<evidence type="ECO:0000313" key="14">
    <source>
        <dbReference type="Proteomes" id="UP000567099"/>
    </source>
</evidence>
<dbReference type="Proteomes" id="UP000239462">
    <property type="component" value="Chromosome"/>
</dbReference>
<evidence type="ECO:0000313" key="16">
    <source>
        <dbReference type="Proteomes" id="UP000571751"/>
    </source>
</evidence>
<dbReference type="Proteomes" id="UP000584706">
    <property type="component" value="Unassembled WGS sequence"/>
</dbReference>
<dbReference type="Proteomes" id="UP000567099">
    <property type="component" value="Unassembled WGS sequence"/>
</dbReference>
<dbReference type="EMBL" id="CP026606">
    <property type="protein sequence ID" value="AVB75432.1"/>
    <property type="molecule type" value="Genomic_DNA"/>
</dbReference>
<dbReference type="EMBL" id="JACDUO010000001">
    <property type="protein sequence ID" value="MBA2863757.1"/>
    <property type="molecule type" value="Genomic_DNA"/>
</dbReference>
<evidence type="ECO:0000313" key="12">
    <source>
        <dbReference type="Proteomes" id="UP000536195"/>
    </source>
</evidence>
<reference evidence="11 13" key="3">
    <citation type="submission" date="2020-07" db="EMBL/GenBank/DDBJ databases">
        <title>Genomic Encyclopedia of Type Strains, Phase IV (KMG-V): Genome sequencing to study the core and pangenomes of soil and plant-associated prokaryotes.</title>
        <authorList>
            <person name="Whitman W."/>
        </authorList>
    </citation>
    <scope>NUCLEOTIDE SEQUENCE [LARGE SCALE GENOMIC DNA]</scope>
    <source>
        <strain evidence="2 13">A4</strain>
        <strain evidence="8 12">C11</strain>
        <strain evidence="5 14">C13</strain>
        <strain evidence="6 16">C14</strain>
        <strain evidence="4 15">C9</strain>
        <strain evidence="9 18">D1</strain>
        <strain evidence="7 17">DSM 7078</strain>
        <strain evidence="3 11">S1</strain>
    </source>
</reference>
<dbReference type="Proteomes" id="UP000522365">
    <property type="component" value="Unassembled WGS sequence"/>
</dbReference>
<evidence type="ECO:0000313" key="8">
    <source>
        <dbReference type="EMBL" id="MBB6400798.1"/>
    </source>
</evidence>
<evidence type="ECO:0000313" key="15">
    <source>
        <dbReference type="Proteomes" id="UP000568063"/>
    </source>
</evidence>
<reference evidence="10" key="1">
    <citation type="journal article" date="2018" name="Genome Announc.">
        <title>Complete Genome Sequence of the Methanococcus maripaludis Type Strain JJ (DSM 2067), a Model for Selenoprotein Synthesis in Archaea.</title>
        <authorList>
            <person name="Poehlein A."/>
            <person name="Heym D."/>
            <person name="Quitzke V."/>
            <person name="Fersch J."/>
            <person name="Daniel R."/>
            <person name="Rother M."/>
        </authorList>
    </citation>
    <scope>NUCLEOTIDE SEQUENCE [LARGE SCALE GENOMIC DNA]</scope>
    <source>
        <strain evidence="10">DSM 2067</strain>
    </source>
</reference>
<evidence type="ECO:0000313" key="6">
    <source>
        <dbReference type="EMBL" id="MBA2868598.1"/>
    </source>
</evidence>
<dbReference type="Proteomes" id="UP000536195">
    <property type="component" value="Unassembled WGS sequence"/>
</dbReference>
<dbReference type="InterPro" id="IPR019300">
    <property type="entry name" value="CooT"/>
</dbReference>
<dbReference type="RefSeq" id="WP_012194407.1">
    <property type="nucleotide sequence ID" value="NZ_CP026606.1"/>
</dbReference>
<gene>
    <name evidence="2" type="ORF">HNP87_000757</name>
    <name evidence="3" type="ORF">HNP89_000789</name>
    <name evidence="4" type="ORF">HNP91_000752</name>
    <name evidence="8" type="ORF">HNP92_000083</name>
    <name evidence="5" type="ORF">HNP94_000757</name>
    <name evidence="6" type="ORF">HNP95_000757</name>
    <name evidence="9" type="ORF">HNP96_000258</name>
    <name evidence="7" type="ORF">HNP97_000213</name>
    <name evidence="1" type="ORF">MMJJ_00130</name>
</gene>
<dbReference type="Proteomes" id="UP000571751">
    <property type="component" value="Unassembled WGS sequence"/>
</dbReference>
<dbReference type="EMBL" id="JACHIQ010000001">
    <property type="protein sequence ID" value="MBB6066723.1"/>
    <property type="molecule type" value="Genomic_DNA"/>
</dbReference>
<reference evidence="1" key="2">
    <citation type="submission" date="2018-02" db="EMBL/GenBank/DDBJ databases">
        <title>Complete genome sequence of the Methanococcus maripaludis type strain JJ (DSM 2067), a model for selenoprotein synthesis in Archaea.</title>
        <authorList>
            <person name="Poehlein A."/>
            <person name="Heym D."/>
            <person name="Quitzke V."/>
            <person name="Fersch J."/>
            <person name="Daniel R."/>
            <person name="Rother M."/>
        </authorList>
    </citation>
    <scope>NUCLEOTIDE SEQUENCE [LARGE SCALE GENOMIC DNA]</scope>
    <source>
        <strain evidence="1">DSM 2067</strain>
    </source>
</reference>
<evidence type="ECO:0000313" key="11">
    <source>
        <dbReference type="Proteomes" id="UP000522365"/>
    </source>
</evidence>
<evidence type="ECO:0000313" key="1">
    <source>
        <dbReference type="EMBL" id="AVB75432.1"/>
    </source>
</evidence>
<evidence type="ECO:0000313" key="17">
    <source>
        <dbReference type="Proteomes" id="UP000584706"/>
    </source>
</evidence>
<dbReference type="Pfam" id="PF10133">
    <property type="entry name" value="CooT"/>
    <property type="match status" value="1"/>
</dbReference>
<dbReference type="KEGG" id="mmad:MMJJ_00130"/>
<dbReference type="AlphaFoldDB" id="A0A2L1C7T7"/>
<protein>
    <submittedName>
        <fullName evidence="1">Putative RNA-binding protein</fullName>
    </submittedName>
</protein>
<dbReference type="Proteomes" id="UP000590564">
    <property type="component" value="Unassembled WGS sequence"/>
</dbReference>
<accession>A0A2L1C7T7</accession>
<evidence type="ECO:0000313" key="7">
    <source>
        <dbReference type="EMBL" id="MBB6066723.1"/>
    </source>
</evidence>
<dbReference type="EMBL" id="JACHED010000001">
    <property type="protein sequence ID" value="MBB6496237.1"/>
    <property type="molecule type" value="Genomic_DNA"/>
</dbReference>
<dbReference type="GeneID" id="36101109"/>
<dbReference type="Proteomes" id="UP000563838">
    <property type="component" value="Unassembled WGS sequence"/>
</dbReference>
<sequence length="59" mass="6663">MCESTVYLDDGTVVMADVMKIVVNGDTLEFYDILNNKKEIKAKFNVLDLEGHKIVVTEL</sequence>
<evidence type="ECO:0000313" key="10">
    <source>
        <dbReference type="Proteomes" id="UP000239462"/>
    </source>
</evidence>
<evidence type="ECO:0000313" key="5">
    <source>
        <dbReference type="EMBL" id="MBA2863757.1"/>
    </source>
</evidence>
<evidence type="ECO:0000313" key="2">
    <source>
        <dbReference type="EMBL" id="MBA2840245.1"/>
    </source>
</evidence>
<evidence type="ECO:0000313" key="13">
    <source>
        <dbReference type="Proteomes" id="UP000563838"/>
    </source>
</evidence>
<dbReference type="EMBL" id="JACDUM010000001">
    <property type="protein sequence ID" value="MBA2859957.1"/>
    <property type="molecule type" value="Genomic_DNA"/>
</dbReference>
<dbReference type="Proteomes" id="UP000568063">
    <property type="component" value="Unassembled WGS sequence"/>
</dbReference>
<dbReference type="EMBL" id="JACDUP010000001">
    <property type="protein sequence ID" value="MBA2868598.1"/>
    <property type="molecule type" value="Genomic_DNA"/>
</dbReference>
<organism evidence="1 10">
    <name type="scientific">Methanococcus maripaludis</name>
    <name type="common">Methanococcus deltae</name>
    <dbReference type="NCBI Taxonomy" id="39152"/>
    <lineage>
        <taxon>Archaea</taxon>
        <taxon>Methanobacteriati</taxon>
        <taxon>Methanobacteriota</taxon>
        <taxon>Methanomada group</taxon>
        <taxon>Methanococci</taxon>
        <taxon>Methanococcales</taxon>
        <taxon>Methanococcaceae</taxon>
        <taxon>Methanococcus</taxon>
    </lineage>
</organism>
<evidence type="ECO:0000313" key="18">
    <source>
        <dbReference type="Proteomes" id="UP000590564"/>
    </source>
</evidence>
<evidence type="ECO:0000313" key="4">
    <source>
        <dbReference type="EMBL" id="MBA2859957.1"/>
    </source>
</evidence>
<dbReference type="EMBL" id="JACDUI010000001">
    <property type="protein sequence ID" value="MBA2840245.1"/>
    <property type="molecule type" value="Genomic_DNA"/>
</dbReference>
<proteinExistence type="predicted"/>
<evidence type="ECO:0000313" key="3">
    <source>
        <dbReference type="EMBL" id="MBA2852852.1"/>
    </source>
</evidence>
<name>A0A2L1C7T7_METMI</name>
<evidence type="ECO:0000313" key="9">
    <source>
        <dbReference type="EMBL" id="MBB6496237.1"/>
    </source>
</evidence>
<dbReference type="EMBL" id="JACHEC010000001">
    <property type="protein sequence ID" value="MBB6400798.1"/>
    <property type="molecule type" value="Genomic_DNA"/>
</dbReference>
<dbReference type="EMBL" id="JACDUK010000001">
    <property type="protein sequence ID" value="MBA2852852.1"/>
    <property type="molecule type" value="Genomic_DNA"/>
</dbReference>